<name>A0AAT9GK09_9BACT</name>
<dbReference type="EMBL" id="AP029612">
    <property type="protein sequence ID" value="BFG71011.1"/>
    <property type="molecule type" value="Genomic_DNA"/>
</dbReference>
<accession>A0AAT9GK09</accession>
<evidence type="ECO:0000313" key="1">
    <source>
        <dbReference type="EMBL" id="BFG71011.1"/>
    </source>
</evidence>
<proteinExistence type="predicted"/>
<organism evidence="1">
    <name type="scientific">Sediminibacterium sp. KACHI17</name>
    <dbReference type="NCBI Taxonomy" id="1751071"/>
    <lineage>
        <taxon>Bacteria</taxon>
        <taxon>Pseudomonadati</taxon>
        <taxon>Bacteroidota</taxon>
        <taxon>Chitinophagia</taxon>
        <taxon>Chitinophagales</taxon>
        <taxon>Chitinophagaceae</taxon>
        <taxon>Sediminibacterium</taxon>
    </lineage>
</organism>
<reference evidence="1" key="1">
    <citation type="submission" date="2024-02" db="EMBL/GenBank/DDBJ databases">
        <title>Sediminibacterium planktonica sp. nov. and Sediminibacterium longus sp. nov., isolated from surface lake and river water.</title>
        <authorList>
            <person name="Watanabe K."/>
            <person name="Takemine S."/>
            <person name="Ishii Y."/>
            <person name="Ogata Y."/>
            <person name="Shindo C."/>
            <person name="Suda W."/>
        </authorList>
    </citation>
    <scope>NUCLEOTIDE SEQUENCE</scope>
    <source>
        <strain evidence="1">KACHI17</strain>
    </source>
</reference>
<sequence>MVSSSDTIMQSIPGCSKKVSDMILYAVAREMATRLLSDQPEENPKHTNTIVKRKKVIGNRHKKMLAV</sequence>
<protein>
    <submittedName>
        <fullName evidence="1">Uncharacterized protein</fullName>
    </submittedName>
</protein>
<gene>
    <name evidence="1" type="ORF">KACHI17_18920</name>
</gene>
<dbReference type="AlphaFoldDB" id="A0AAT9GK09"/>
<dbReference type="RefSeq" id="WP_353548648.1">
    <property type="nucleotide sequence ID" value="NZ_AP029612.1"/>
</dbReference>